<accession>A0A2P2PAM0</accession>
<protein>
    <submittedName>
        <fullName evidence="2">Uncharacterized protein</fullName>
    </submittedName>
</protein>
<dbReference type="AlphaFoldDB" id="A0A2P2PAM0"/>
<name>A0A2P2PAM0_RHIMU</name>
<organism evidence="2">
    <name type="scientific">Rhizophora mucronata</name>
    <name type="common">Asiatic mangrove</name>
    <dbReference type="NCBI Taxonomy" id="61149"/>
    <lineage>
        <taxon>Eukaryota</taxon>
        <taxon>Viridiplantae</taxon>
        <taxon>Streptophyta</taxon>
        <taxon>Embryophyta</taxon>
        <taxon>Tracheophyta</taxon>
        <taxon>Spermatophyta</taxon>
        <taxon>Magnoliopsida</taxon>
        <taxon>eudicotyledons</taxon>
        <taxon>Gunneridae</taxon>
        <taxon>Pentapetalae</taxon>
        <taxon>rosids</taxon>
        <taxon>fabids</taxon>
        <taxon>Malpighiales</taxon>
        <taxon>Rhizophoraceae</taxon>
        <taxon>Rhizophora</taxon>
    </lineage>
</organism>
<dbReference type="EMBL" id="GGEC01071300">
    <property type="protein sequence ID" value="MBX51784.1"/>
    <property type="molecule type" value="Transcribed_RNA"/>
</dbReference>
<evidence type="ECO:0000256" key="1">
    <source>
        <dbReference type="SAM" id="MobiDB-lite"/>
    </source>
</evidence>
<sequence>MYAPSKSVKVPGKLGKPESPGVTPSSIVEVWFGL</sequence>
<evidence type="ECO:0000313" key="2">
    <source>
        <dbReference type="EMBL" id="MBX51784.1"/>
    </source>
</evidence>
<feature type="region of interest" description="Disordered" evidence="1">
    <location>
        <begin position="1"/>
        <end position="23"/>
    </location>
</feature>
<reference evidence="2" key="1">
    <citation type="submission" date="2018-02" db="EMBL/GenBank/DDBJ databases">
        <title>Rhizophora mucronata_Transcriptome.</title>
        <authorList>
            <person name="Meera S.P."/>
            <person name="Sreeshan A."/>
            <person name="Augustine A."/>
        </authorList>
    </citation>
    <scope>NUCLEOTIDE SEQUENCE</scope>
    <source>
        <tissue evidence="2">Leaf</tissue>
    </source>
</reference>
<proteinExistence type="predicted"/>